<reference evidence="1 2" key="2">
    <citation type="journal article" date="2013" name="IMA Fungus">
        <title>IMA Genome-F 1: Ceratocystis fimbriata: Draft nuclear genome sequence for the plant pathogen, Ceratocystis fimbriata.</title>
        <authorList>
            <person name="Wilken P.M."/>
            <person name="Steenkamp E.T."/>
            <person name="Wingfield M.J."/>
            <person name="de Beer Z.W."/>
            <person name="Wingfield B.D."/>
        </authorList>
    </citation>
    <scope>NUCLEOTIDE SEQUENCE [LARGE SCALE GENOMIC DNA]</scope>
    <source>
        <strain evidence="1 2">CBS 114723</strain>
    </source>
</reference>
<evidence type="ECO:0000313" key="2">
    <source>
        <dbReference type="Proteomes" id="UP000222788"/>
    </source>
</evidence>
<dbReference type="AlphaFoldDB" id="A0A2C5X7H7"/>
<gene>
    <name evidence="1" type="ORF">CFIMG_000494RA</name>
</gene>
<dbReference type="EMBL" id="APWK03000011">
    <property type="protein sequence ID" value="PHH55468.1"/>
    <property type="molecule type" value="Genomic_DNA"/>
</dbReference>
<dbReference type="Proteomes" id="UP000222788">
    <property type="component" value="Unassembled WGS sequence"/>
</dbReference>
<proteinExistence type="predicted"/>
<organism evidence="1 2">
    <name type="scientific">Ceratocystis fimbriata CBS 114723</name>
    <dbReference type="NCBI Taxonomy" id="1035309"/>
    <lineage>
        <taxon>Eukaryota</taxon>
        <taxon>Fungi</taxon>
        <taxon>Dikarya</taxon>
        <taxon>Ascomycota</taxon>
        <taxon>Pezizomycotina</taxon>
        <taxon>Sordariomycetes</taxon>
        <taxon>Hypocreomycetidae</taxon>
        <taxon>Microascales</taxon>
        <taxon>Ceratocystidaceae</taxon>
        <taxon>Ceratocystis</taxon>
    </lineage>
</organism>
<sequence>MSAVSSSESCGTNASDTSNSTRYLCPYYIYDSLTYEKCLFHEIEDISRLNQHLSRTHMNWCRQCKQPFHTRNTLETHEKAGGCSPQEEYPVGYLNKAIKDESLSGTAVAGMTYEQKLRNIFVTLFKCEPPAGNYYKFYGPPHSEAYGQAKLEAALVHIEMVIKAIGDRNPQYKSMMGLFENLLKITSEGPRSPSDDQRRGIARLASEKARGGLRALPLPSLPLPHAVLPSLEDVEKAQLVLDHYLAFDSGIGINSQLQPKPGIAGCGYTSPTPSDISHHQLPPSTFVYPLNHMFAQSLAPSSDFLDISMTDLSQMYS</sequence>
<name>A0A2C5X7H7_9PEZI</name>
<keyword evidence="2" id="KW-1185">Reference proteome</keyword>
<accession>A0A2C5X7H7</accession>
<reference evidence="1 2" key="1">
    <citation type="journal article" date="2013" name="Fungal Biol.">
        <title>Analysis of microsatellite markers in the genome of the plant pathogen Ceratocystis fimbriata.</title>
        <authorList>
            <person name="Simpson M.C."/>
            <person name="Wilken P.M."/>
            <person name="Coetzee M.P."/>
            <person name="Wingfield M.J."/>
            <person name="Wingfield B.D."/>
        </authorList>
    </citation>
    <scope>NUCLEOTIDE SEQUENCE [LARGE SCALE GENOMIC DNA]</scope>
    <source>
        <strain evidence="1 2">CBS 114723</strain>
    </source>
</reference>
<protein>
    <submittedName>
        <fullName evidence="1">Uncharacterized protein</fullName>
    </submittedName>
</protein>
<evidence type="ECO:0000313" key="1">
    <source>
        <dbReference type="EMBL" id="PHH55468.1"/>
    </source>
</evidence>
<comment type="caution">
    <text evidence="1">The sequence shown here is derived from an EMBL/GenBank/DDBJ whole genome shotgun (WGS) entry which is preliminary data.</text>
</comment>